<sequence length="162" mass="18681">MTVIAQQRSSRHWTELLPLLEKKYGLNKCYMFENNVFPNNVMLPPPKAQSQPKQDRWKEVPGVNILAHLYQEPIPEELLYMKFKIIVNPRAVSSVSVHGVLNSDHGCAWVDRNIARMYHTRDPMQTQLTSDMLIYDGRLLSYSDPLSLAVDIALRESTENLN</sequence>
<name>A0AAV9SKT6_9TELE</name>
<dbReference type="EMBL" id="JAHHUM010000290">
    <property type="protein sequence ID" value="KAK5621896.1"/>
    <property type="molecule type" value="Genomic_DNA"/>
</dbReference>
<gene>
    <name evidence="1" type="ORF">CRENBAI_009154</name>
</gene>
<dbReference type="AlphaFoldDB" id="A0AAV9SKT6"/>
<proteinExistence type="predicted"/>
<keyword evidence="2" id="KW-1185">Reference proteome</keyword>
<comment type="caution">
    <text evidence="1">The sequence shown here is derived from an EMBL/GenBank/DDBJ whole genome shotgun (WGS) entry which is preliminary data.</text>
</comment>
<dbReference type="Proteomes" id="UP001311232">
    <property type="component" value="Unassembled WGS sequence"/>
</dbReference>
<reference evidence="1 2" key="1">
    <citation type="submission" date="2021-06" db="EMBL/GenBank/DDBJ databases">
        <authorList>
            <person name="Palmer J.M."/>
        </authorList>
    </citation>
    <scope>NUCLEOTIDE SEQUENCE [LARGE SCALE GENOMIC DNA]</scope>
    <source>
        <strain evidence="1 2">MEX-2019</strain>
        <tissue evidence="1">Muscle</tissue>
    </source>
</reference>
<evidence type="ECO:0000313" key="1">
    <source>
        <dbReference type="EMBL" id="KAK5621896.1"/>
    </source>
</evidence>
<accession>A0AAV9SKT6</accession>
<protein>
    <submittedName>
        <fullName evidence="1">Uncharacterized protein</fullName>
    </submittedName>
</protein>
<evidence type="ECO:0000313" key="2">
    <source>
        <dbReference type="Proteomes" id="UP001311232"/>
    </source>
</evidence>
<organism evidence="1 2">
    <name type="scientific">Crenichthys baileyi</name>
    <name type="common">White River springfish</name>
    <dbReference type="NCBI Taxonomy" id="28760"/>
    <lineage>
        <taxon>Eukaryota</taxon>
        <taxon>Metazoa</taxon>
        <taxon>Chordata</taxon>
        <taxon>Craniata</taxon>
        <taxon>Vertebrata</taxon>
        <taxon>Euteleostomi</taxon>
        <taxon>Actinopterygii</taxon>
        <taxon>Neopterygii</taxon>
        <taxon>Teleostei</taxon>
        <taxon>Neoteleostei</taxon>
        <taxon>Acanthomorphata</taxon>
        <taxon>Ovalentaria</taxon>
        <taxon>Atherinomorphae</taxon>
        <taxon>Cyprinodontiformes</taxon>
        <taxon>Goodeidae</taxon>
        <taxon>Crenichthys</taxon>
    </lineage>
</organism>